<dbReference type="InterPro" id="IPR052763">
    <property type="entry name" value="DnaJ_C4"/>
</dbReference>
<dbReference type="PANTHER" id="PTHR44825:SF1">
    <property type="entry name" value="DNAJ HOMOLOG SUBFAMILY C MEMBER 4"/>
    <property type="match status" value="1"/>
</dbReference>
<dbReference type="InterPro" id="IPR001623">
    <property type="entry name" value="DnaJ_domain"/>
</dbReference>
<comment type="caution">
    <text evidence="2">The sequence shown here is derived from an EMBL/GenBank/DDBJ whole genome shotgun (WGS) entry which is preliminary data.</text>
</comment>
<dbReference type="PROSITE" id="PS50076">
    <property type="entry name" value="DNAJ_2"/>
    <property type="match status" value="1"/>
</dbReference>
<dbReference type="EMBL" id="DTGZ01000166">
    <property type="protein sequence ID" value="HGV98376.1"/>
    <property type="molecule type" value="Genomic_DNA"/>
</dbReference>
<protein>
    <submittedName>
        <fullName evidence="2">J domain-containing protein</fullName>
    </submittedName>
</protein>
<gene>
    <name evidence="2" type="ORF">ENV60_08805</name>
</gene>
<dbReference type="AlphaFoldDB" id="A0A7C4XLI1"/>
<dbReference type="InterPro" id="IPR036869">
    <property type="entry name" value="J_dom_sf"/>
</dbReference>
<dbReference type="SUPFAM" id="SSF46565">
    <property type="entry name" value="Chaperone J-domain"/>
    <property type="match status" value="1"/>
</dbReference>
<evidence type="ECO:0000259" key="1">
    <source>
        <dbReference type="PROSITE" id="PS50076"/>
    </source>
</evidence>
<dbReference type="Gene3D" id="1.10.287.110">
    <property type="entry name" value="DnaJ domain"/>
    <property type="match status" value="1"/>
</dbReference>
<feature type="domain" description="J" evidence="1">
    <location>
        <begin position="3"/>
        <end position="71"/>
    </location>
</feature>
<reference evidence="2" key="1">
    <citation type="journal article" date="2020" name="mSystems">
        <title>Genome- and Community-Level Interaction Insights into Carbon Utilization and Element Cycling Functions of Hydrothermarchaeota in Hydrothermal Sediment.</title>
        <authorList>
            <person name="Zhou Z."/>
            <person name="Liu Y."/>
            <person name="Xu W."/>
            <person name="Pan J."/>
            <person name="Luo Z.H."/>
            <person name="Li M."/>
        </authorList>
    </citation>
    <scope>NUCLEOTIDE SEQUENCE [LARGE SCALE GENOMIC DNA]</scope>
    <source>
        <strain evidence="2">SpSt-774</strain>
    </source>
</reference>
<dbReference type="PANTHER" id="PTHR44825">
    <property type="match status" value="1"/>
</dbReference>
<evidence type="ECO:0000313" key="2">
    <source>
        <dbReference type="EMBL" id="HGV98376.1"/>
    </source>
</evidence>
<dbReference type="Pfam" id="PF00226">
    <property type="entry name" value="DnaJ"/>
    <property type="match status" value="1"/>
</dbReference>
<accession>A0A7C4XLI1</accession>
<sequence>MENYYFLLGIYPGASNEEIRKAYLRKIKELHPDRFNDPDEKEKATREFALINEAYRILSDPNKRQEFEKTISTPPRKIFKRRRQDIHSIMALAS</sequence>
<name>A0A7C4XLI1_UNCW3</name>
<proteinExistence type="predicted"/>
<dbReference type="PRINTS" id="PR00625">
    <property type="entry name" value="JDOMAIN"/>
</dbReference>
<dbReference type="CDD" id="cd06257">
    <property type="entry name" value="DnaJ"/>
    <property type="match status" value="1"/>
</dbReference>
<organism evidence="2">
    <name type="scientific">candidate division WOR-3 bacterium</name>
    <dbReference type="NCBI Taxonomy" id="2052148"/>
    <lineage>
        <taxon>Bacteria</taxon>
        <taxon>Bacteria division WOR-3</taxon>
    </lineage>
</organism>
<dbReference type="SMART" id="SM00271">
    <property type="entry name" value="DnaJ"/>
    <property type="match status" value="1"/>
</dbReference>